<dbReference type="eggNOG" id="KOG1164">
    <property type="taxonomic scope" value="Eukaryota"/>
</dbReference>
<dbReference type="STRING" id="126957.T1IMB7"/>
<dbReference type="PROSITE" id="PS00108">
    <property type="entry name" value="PROTEIN_KINASE_ST"/>
    <property type="match status" value="1"/>
</dbReference>
<evidence type="ECO:0000313" key="3">
    <source>
        <dbReference type="EnsemblMetazoa" id="SMAR002117-PA"/>
    </source>
</evidence>
<dbReference type="InterPro" id="IPR000719">
    <property type="entry name" value="Prot_kinase_dom"/>
</dbReference>
<dbReference type="AlphaFoldDB" id="T1IMB7"/>
<dbReference type="SMART" id="SM00220">
    <property type="entry name" value="S_TKc"/>
    <property type="match status" value="1"/>
</dbReference>
<dbReference type="PANTHER" id="PTHR11909">
    <property type="entry name" value="CASEIN KINASE-RELATED"/>
    <property type="match status" value="1"/>
</dbReference>
<dbReference type="PhylomeDB" id="T1IMB7"/>
<dbReference type="InterPro" id="IPR011009">
    <property type="entry name" value="Kinase-like_dom_sf"/>
</dbReference>
<dbReference type="GO" id="GO:0004674">
    <property type="term" value="F:protein serine/threonine kinase activity"/>
    <property type="evidence" value="ECO:0007669"/>
    <property type="project" value="UniProtKB-EC"/>
</dbReference>
<dbReference type="InterPro" id="IPR008271">
    <property type="entry name" value="Ser/Thr_kinase_AS"/>
</dbReference>
<protein>
    <recommendedName>
        <fullName evidence="1">non-specific serine/threonine protein kinase</fullName>
        <ecNumber evidence="1">2.7.11.1</ecNumber>
    </recommendedName>
</protein>
<reference evidence="4" key="1">
    <citation type="submission" date="2011-05" db="EMBL/GenBank/DDBJ databases">
        <authorList>
            <person name="Richards S.R."/>
            <person name="Qu J."/>
            <person name="Jiang H."/>
            <person name="Jhangiani S.N."/>
            <person name="Agravi P."/>
            <person name="Goodspeed R."/>
            <person name="Gross S."/>
            <person name="Mandapat C."/>
            <person name="Jackson L."/>
            <person name="Mathew T."/>
            <person name="Pu L."/>
            <person name="Thornton R."/>
            <person name="Saada N."/>
            <person name="Wilczek-Boney K.B."/>
            <person name="Lee S."/>
            <person name="Kovar C."/>
            <person name="Wu Y."/>
            <person name="Scherer S.E."/>
            <person name="Worley K.C."/>
            <person name="Muzny D.M."/>
            <person name="Gibbs R."/>
        </authorList>
    </citation>
    <scope>NUCLEOTIDE SEQUENCE</scope>
    <source>
        <strain evidence="4">Brora</strain>
    </source>
</reference>
<proteinExistence type="predicted"/>
<dbReference type="EC" id="2.7.11.1" evidence="1"/>
<evidence type="ECO:0000256" key="1">
    <source>
        <dbReference type="ARBA" id="ARBA00012513"/>
    </source>
</evidence>
<dbReference type="EMBL" id="JH431009">
    <property type="status" value="NOT_ANNOTATED_CDS"/>
    <property type="molecule type" value="Genomic_DNA"/>
</dbReference>
<sequence length="321" mass="36516">MMCEAKTDRACFNLSGGQLLTDSTGQRWILGKPIGSGTYGEVYSAVMDNPDSQHGVNTCNEYSIKMSLGSTEVFIYKKIGPIEKIEKWRQDRKLKFLGMPKFISTGVNEIGGTKYTFLLDVLEYVHDCGYLHCDIKLTNIVVNPNNRDQVTHFAVYLIDYGTFIFYTYHNGKHRPYEPGPLFANWGTPAYTSRDLHVGACSRRGDLEMLAYNLLQWSSGVLPWVTKPEIEELAIYWEKLRCMDDIPKLFKQCYGSATPCPGLKEFFDYIVTLKFQEPPNYNLCRQFLKEGLAKAGIVNDGKLDLMNVADESVKIEMVLLEI</sequence>
<dbReference type="Gene3D" id="3.30.200.20">
    <property type="entry name" value="Phosphorylase Kinase, domain 1"/>
    <property type="match status" value="1"/>
</dbReference>
<dbReference type="OMA" id="GMISWTK"/>
<dbReference type="GO" id="GO:0005524">
    <property type="term" value="F:ATP binding"/>
    <property type="evidence" value="ECO:0007669"/>
    <property type="project" value="InterPro"/>
</dbReference>
<dbReference type="Proteomes" id="UP000014500">
    <property type="component" value="Unassembled WGS sequence"/>
</dbReference>
<feature type="domain" description="Protein kinase" evidence="2">
    <location>
        <begin position="28"/>
        <end position="305"/>
    </location>
</feature>
<dbReference type="HOGENOM" id="CLU_019279_4_0_1"/>
<evidence type="ECO:0000259" key="2">
    <source>
        <dbReference type="SMART" id="SM00220"/>
    </source>
</evidence>
<name>T1IMB7_STRMM</name>
<dbReference type="EnsemblMetazoa" id="SMAR002117-RA">
    <property type="protein sequence ID" value="SMAR002117-PA"/>
    <property type="gene ID" value="SMAR002117"/>
</dbReference>
<accession>T1IMB7</accession>
<organism evidence="3 4">
    <name type="scientific">Strigamia maritima</name>
    <name type="common">European centipede</name>
    <name type="synonym">Geophilus maritimus</name>
    <dbReference type="NCBI Taxonomy" id="126957"/>
    <lineage>
        <taxon>Eukaryota</taxon>
        <taxon>Metazoa</taxon>
        <taxon>Ecdysozoa</taxon>
        <taxon>Arthropoda</taxon>
        <taxon>Myriapoda</taxon>
        <taxon>Chilopoda</taxon>
        <taxon>Pleurostigmophora</taxon>
        <taxon>Geophilomorpha</taxon>
        <taxon>Linotaeniidae</taxon>
        <taxon>Strigamia</taxon>
    </lineage>
</organism>
<keyword evidence="4" id="KW-1185">Reference proteome</keyword>
<dbReference type="InterPro" id="IPR050235">
    <property type="entry name" value="CK1_Ser-Thr_kinase"/>
</dbReference>
<evidence type="ECO:0000313" key="4">
    <source>
        <dbReference type="Proteomes" id="UP000014500"/>
    </source>
</evidence>
<dbReference type="SUPFAM" id="SSF56112">
    <property type="entry name" value="Protein kinase-like (PK-like)"/>
    <property type="match status" value="1"/>
</dbReference>
<reference evidence="3" key="2">
    <citation type="submission" date="2015-02" db="UniProtKB">
        <authorList>
            <consortium name="EnsemblMetazoa"/>
        </authorList>
    </citation>
    <scope>IDENTIFICATION</scope>
</reference>
<dbReference type="Gene3D" id="1.10.510.10">
    <property type="entry name" value="Transferase(Phosphotransferase) domain 1"/>
    <property type="match status" value="1"/>
</dbReference>